<evidence type="ECO:0000313" key="2">
    <source>
        <dbReference type="EMBL" id="DAZ92834.1"/>
    </source>
</evidence>
<dbReference type="EMBL" id="DAKRPA010000346">
    <property type="protein sequence ID" value="DAZ93082.1"/>
    <property type="molecule type" value="Genomic_DNA"/>
</dbReference>
<accession>A0AAV2YC93</accession>
<gene>
    <name evidence="2" type="ORF">N0F65_009636</name>
    <name evidence="3" type="ORF">N0F65_010098</name>
</gene>
<reference evidence="3" key="2">
    <citation type="journal article" date="2023" name="Microbiol Resour">
        <title>Decontamination and Annotation of the Draft Genome Sequence of the Oomycete Lagenidium giganteum ARSEF 373.</title>
        <authorList>
            <person name="Morgan W.R."/>
            <person name="Tartar A."/>
        </authorList>
    </citation>
    <scope>NUCLEOTIDE SEQUENCE</scope>
    <source>
        <strain evidence="3">ARSEF 373</strain>
    </source>
</reference>
<keyword evidence="1" id="KW-0472">Membrane</keyword>
<evidence type="ECO:0000256" key="1">
    <source>
        <dbReference type="SAM" id="Phobius"/>
    </source>
</evidence>
<dbReference type="Proteomes" id="UP001146120">
    <property type="component" value="Unassembled WGS sequence"/>
</dbReference>
<keyword evidence="4" id="KW-1185">Reference proteome</keyword>
<feature type="transmembrane region" description="Helical" evidence="1">
    <location>
        <begin position="12"/>
        <end position="35"/>
    </location>
</feature>
<comment type="caution">
    <text evidence="3">The sequence shown here is derived from an EMBL/GenBank/DDBJ whole genome shotgun (WGS) entry which is preliminary data.</text>
</comment>
<dbReference type="AlphaFoldDB" id="A0AAV2YC93"/>
<keyword evidence="1" id="KW-1133">Transmembrane helix</keyword>
<evidence type="ECO:0000313" key="4">
    <source>
        <dbReference type="Proteomes" id="UP001146120"/>
    </source>
</evidence>
<proteinExistence type="predicted"/>
<reference evidence="3" key="1">
    <citation type="submission" date="2022-11" db="EMBL/GenBank/DDBJ databases">
        <authorList>
            <person name="Morgan W.R."/>
            <person name="Tartar A."/>
        </authorList>
    </citation>
    <scope>NUCLEOTIDE SEQUENCE</scope>
    <source>
        <strain evidence="3">ARSEF 373</strain>
    </source>
</reference>
<evidence type="ECO:0000313" key="3">
    <source>
        <dbReference type="EMBL" id="DAZ93082.1"/>
    </source>
</evidence>
<dbReference type="EMBL" id="DAKRPA010000377">
    <property type="protein sequence ID" value="DAZ92834.1"/>
    <property type="molecule type" value="Genomic_DNA"/>
</dbReference>
<protein>
    <submittedName>
        <fullName evidence="3">Uncharacterized protein</fullName>
    </submittedName>
</protein>
<sequence>MGDANDNGSKKMAAQYIMFACLLFIGLVPLIVMIWKSPRVRNWLSRSPCTGCCVGLLPTRVHYDESDLRVLQELEEGERGRNVGVNGAYRLYQSRQARRMPLRLNSWREDIRANPAVVDPMNFKLQRIQGEAKKYGERAASSIQPRCESGSVCAVPFSIEPVEVNSERQAPSELGHR</sequence>
<keyword evidence="1" id="KW-0812">Transmembrane</keyword>
<name>A0AAV2YC93_9STRA</name>
<organism evidence="3 4">
    <name type="scientific">Lagenidium giganteum</name>
    <dbReference type="NCBI Taxonomy" id="4803"/>
    <lineage>
        <taxon>Eukaryota</taxon>
        <taxon>Sar</taxon>
        <taxon>Stramenopiles</taxon>
        <taxon>Oomycota</taxon>
        <taxon>Peronosporomycetes</taxon>
        <taxon>Pythiales</taxon>
        <taxon>Pythiaceae</taxon>
    </lineage>
</organism>